<dbReference type="EMBL" id="KL823130">
    <property type="protein sequence ID" value="KFM83463.1"/>
    <property type="molecule type" value="Genomic_DNA"/>
</dbReference>
<protein>
    <submittedName>
        <fullName evidence="1">Uncharacterized protein</fullName>
    </submittedName>
</protein>
<name>A0A087V1H4_STEMI</name>
<reference evidence="1 2" key="1">
    <citation type="submission" date="2013-11" db="EMBL/GenBank/DDBJ databases">
        <title>Genome sequencing of Stegodyphus mimosarum.</title>
        <authorList>
            <person name="Bechsgaard J."/>
        </authorList>
    </citation>
    <scope>NUCLEOTIDE SEQUENCE [LARGE SCALE GENOMIC DNA]</scope>
</reference>
<evidence type="ECO:0000313" key="1">
    <source>
        <dbReference type="EMBL" id="KFM83463.1"/>
    </source>
</evidence>
<dbReference type="OrthoDB" id="6424768at2759"/>
<dbReference type="Proteomes" id="UP000054359">
    <property type="component" value="Unassembled WGS sequence"/>
</dbReference>
<sequence>MESPCKVTSSSTSANIVAENSNFDSISRLPPVVDSQVRCLLDECSIDFITKFEDLADVINNSSSNESKQT</sequence>
<dbReference type="AlphaFoldDB" id="A0A087V1H4"/>
<feature type="non-terminal residue" evidence="1">
    <location>
        <position position="70"/>
    </location>
</feature>
<evidence type="ECO:0000313" key="2">
    <source>
        <dbReference type="Proteomes" id="UP000054359"/>
    </source>
</evidence>
<gene>
    <name evidence="1" type="ORF">X975_06360</name>
</gene>
<organism evidence="1 2">
    <name type="scientific">Stegodyphus mimosarum</name>
    <name type="common">African social velvet spider</name>
    <dbReference type="NCBI Taxonomy" id="407821"/>
    <lineage>
        <taxon>Eukaryota</taxon>
        <taxon>Metazoa</taxon>
        <taxon>Ecdysozoa</taxon>
        <taxon>Arthropoda</taxon>
        <taxon>Chelicerata</taxon>
        <taxon>Arachnida</taxon>
        <taxon>Araneae</taxon>
        <taxon>Araneomorphae</taxon>
        <taxon>Entelegynae</taxon>
        <taxon>Eresoidea</taxon>
        <taxon>Eresidae</taxon>
        <taxon>Stegodyphus</taxon>
    </lineage>
</organism>
<keyword evidence="2" id="KW-1185">Reference proteome</keyword>
<accession>A0A087V1H4</accession>
<proteinExistence type="predicted"/>